<comment type="similarity">
    <text evidence="1">Belongs to the complex I 24 kDa subunit family.</text>
</comment>
<comment type="cofactor">
    <cofactor evidence="7">
        <name>[2Fe-2S] cluster</name>
        <dbReference type="ChEBI" id="CHEBI:190135"/>
    </cofactor>
    <text evidence="7">Binds 1 [2Fe-2S] cluster.</text>
</comment>
<sequence length="160" mass="17006">MAAAAAFDAQLARDIVDRRKSVPGALLPILHDLQTAFGYVDDAAIPILAESLNLSKAEVLGVVSFYHDFRRAPAHGRVLRLCRAESCQALGCEDLVAHLAERHGLAPDAQADSRGLRIESVYCLGNCALSPAALIDGEPVGRLDRDALDRLVAGADRGPV</sequence>
<dbReference type="AlphaFoldDB" id="A0A366FIY9"/>
<dbReference type="OrthoDB" id="9807941at2"/>
<gene>
    <name evidence="8" type="ORF">DFR50_110110</name>
</gene>
<evidence type="ECO:0000256" key="3">
    <source>
        <dbReference type="ARBA" id="ARBA00022723"/>
    </source>
</evidence>
<keyword evidence="3 7" id="KW-0479">Metal-binding</keyword>
<dbReference type="InterPro" id="IPR028431">
    <property type="entry name" value="NADP_DH_HndA-like"/>
</dbReference>
<evidence type="ECO:0000256" key="5">
    <source>
        <dbReference type="ARBA" id="ARBA00023014"/>
    </source>
</evidence>
<feature type="binding site" evidence="7">
    <location>
        <position position="127"/>
    </location>
    <ligand>
        <name>[2Fe-2S] cluster</name>
        <dbReference type="ChEBI" id="CHEBI:190135"/>
    </ligand>
</feature>
<evidence type="ECO:0000256" key="6">
    <source>
        <dbReference type="ARBA" id="ARBA00034078"/>
    </source>
</evidence>
<feature type="binding site" evidence="7">
    <location>
        <position position="123"/>
    </location>
    <ligand>
        <name>[2Fe-2S] cluster</name>
        <dbReference type="ChEBI" id="CHEBI:190135"/>
    </ligand>
</feature>
<comment type="cofactor">
    <cofactor evidence="6">
        <name>[2Fe-2S] cluster</name>
        <dbReference type="ChEBI" id="CHEBI:190135"/>
    </cofactor>
</comment>
<name>A0A366FIY9_9HYPH</name>
<dbReference type="Gene3D" id="1.10.10.1590">
    <property type="entry name" value="NADH-quinone oxidoreductase subunit E"/>
    <property type="match status" value="1"/>
</dbReference>
<reference evidence="8 9" key="1">
    <citation type="submission" date="2018-06" db="EMBL/GenBank/DDBJ databases">
        <title>Genomic Encyclopedia of Type Strains, Phase IV (KMG-IV): sequencing the most valuable type-strain genomes for metagenomic binning, comparative biology and taxonomic classification.</title>
        <authorList>
            <person name="Goeker M."/>
        </authorList>
    </citation>
    <scope>NUCLEOTIDE SEQUENCE [LARGE SCALE GENOMIC DNA]</scope>
    <source>
        <strain evidence="8 9">DSM 24875</strain>
    </source>
</reference>
<dbReference type="GO" id="GO:0051537">
    <property type="term" value="F:2 iron, 2 sulfur cluster binding"/>
    <property type="evidence" value="ECO:0007669"/>
    <property type="project" value="UniProtKB-KW"/>
</dbReference>
<evidence type="ECO:0000256" key="7">
    <source>
        <dbReference type="PIRSR" id="PIRSR000216-1"/>
    </source>
</evidence>
<keyword evidence="5 7" id="KW-0411">Iron-sulfur</keyword>
<dbReference type="InterPro" id="IPR002023">
    <property type="entry name" value="NuoE-like"/>
</dbReference>
<organism evidence="8 9">
    <name type="scientific">Roseiarcus fermentans</name>
    <dbReference type="NCBI Taxonomy" id="1473586"/>
    <lineage>
        <taxon>Bacteria</taxon>
        <taxon>Pseudomonadati</taxon>
        <taxon>Pseudomonadota</taxon>
        <taxon>Alphaproteobacteria</taxon>
        <taxon>Hyphomicrobiales</taxon>
        <taxon>Roseiarcaceae</taxon>
        <taxon>Roseiarcus</taxon>
    </lineage>
</organism>
<dbReference type="Pfam" id="PF01257">
    <property type="entry name" value="2Fe-2S_thioredx"/>
    <property type="match status" value="1"/>
</dbReference>
<dbReference type="PANTHER" id="PTHR43342">
    <property type="entry name" value="NADH-QUINONE OXIDOREDUCTASE, E SUBUNIT"/>
    <property type="match status" value="1"/>
</dbReference>
<keyword evidence="2 7" id="KW-0001">2Fe-2S</keyword>
<proteinExistence type="inferred from homology"/>
<evidence type="ECO:0000313" key="8">
    <source>
        <dbReference type="EMBL" id="RBP14086.1"/>
    </source>
</evidence>
<evidence type="ECO:0000313" key="9">
    <source>
        <dbReference type="Proteomes" id="UP000253529"/>
    </source>
</evidence>
<feature type="binding site" evidence="7">
    <location>
        <position position="87"/>
    </location>
    <ligand>
        <name>[2Fe-2S] cluster</name>
        <dbReference type="ChEBI" id="CHEBI:190135"/>
    </ligand>
</feature>
<dbReference type="GO" id="GO:0016491">
    <property type="term" value="F:oxidoreductase activity"/>
    <property type="evidence" value="ECO:0007669"/>
    <property type="project" value="InterPro"/>
</dbReference>
<accession>A0A366FIY9</accession>
<protein>
    <submittedName>
        <fullName evidence="8">Formate dehydrogenase gamma subunit</fullName>
    </submittedName>
</protein>
<feature type="binding site" evidence="7">
    <location>
        <position position="82"/>
    </location>
    <ligand>
        <name>[2Fe-2S] cluster</name>
        <dbReference type="ChEBI" id="CHEBI:190135"/>
    </ligand>
</feature>
<evidence type="ECO:0000256" key="4">
    <source>
        <dbReference type="ARBA" id="ARBA00023004"/>
    </source>
</evidence>
<dbReference type="InterPro" id="IPR036249">
    <property type="entry name" value="Thioredoxin-like_sf"/>
</dbReference>
<comment type="caution">
    <text evidence="8">The sequence shown here is derived from an EMBL/GenBank/DDBJ whole genome shotgun (WGS) entry which is preliminary data.</text>
</comment>
<dbReference type="PIRSF" id="PIRSF000216">
    <property type="entry name" value="NADH_DH_24kDa"/>
    <property type="match status" value="1"/>
</dbReference>
<evidence type="ECO:0000256" key="2">
    <source>
        <dbReference type="ARBA" id="ARBA00022714"/>
    </source>
</evidence>
<dbReference type="PANTHER" id="PTHR43342:SF1">
    <property type="entry name" value="BIFURCATING [FEFE] HYDROGENASE GAMMA SUBUNIT"/>
    <property type="match status" value="1"/>
</dbReference>
<dbReference type="InterPro" id="IPR041921">
    <property type="entry name" value="NuoE_N"/>
</dbReference>
<dbReference type="Gene3D" id="3.40.30.10">
    <property type="entry name" value="Glutaredoxin"/>
    <property type="match status" value="1"/>
</dbReference>
<keyword evidence="4 7" id="KW-0408">Iron</keyword>
<dbReference type="GO" id="GO:0046872">
    <property type="term" value="F:metal ion binding"/>
    <property type="evidence" value="ECO:0007669"/>
    <property type="project" value="UniProtKB-KW"/>
</dbReference>
<dbReference type="Proteomes" id="UP000253529">
    <property type="component" value="Unassembled WGS sequence"/>
</dbReference>
<evidence type="ECO:0000256" key="1">
    <source>
        <dbReference type="ARBA" id="ARBA00010643"/>
    </source>
</evidence>
<dbReference type="EMBL" id="QNRK01000010">
    <property type="protein sequence ID" value="RBP14086.1"/>
    <property type="molecule type" value="Genomic_DNA"/>
</dbReference>
<keyword evidence="9" id="KW-1185">Reference proteome</keyword>
<dbReference type="RefSeq" id="WP_113889219.1">
    <property type="nucleotide sequence ID" value="NZ_QNRK01000010.1"/>
</dbReference>
<dbReference type="SUPFAM" id="SSF52833">
    <property type="entry name" value="Thioredoxin-like"/>
    <property type="match status" value="1"/>
</dbReference>